<name>A0A1H8TIV3_9EURY</name>
<feature type="region of interest" description="Disordered" evidence="2">
    <location>
        <begin position="1"/>
        <end position="40"/>
    </location>
</feature>
<feature type="region of interest" description="Disordered" evidence="2">
    <location>
        <begin position="197"/>
        <end position="219"/>
    </location>
</feature>
<dbReference type="GO" id="GO:0000166">
    <property type="term" value="F:nucleotide binding"/>
    <property type="evidence" value="ECO:0007669"/>
    <property type="project" value="InterPro"/>
</dbReference>
<organism evidence="3 4">
    <name type="scientific">Halogranum amylolyticum</name>
    <dbReference type="NCBI Taxonomy" id="660520"/>
    <lineage>
        <taxon>Archaea</taxon>
        <taxon>Methanobacteriati</taxon>
        <taxon>Methanobacteriota</taxon>
        <taxon>Stenosarchaea group</taxon>
        <taxon>Halobacteria</taxon>
        <taxon>Halobacteriales</taxon>
        <taxon>Haloferacaceae</taxon>
    </lineage>
</organism>
<sequence length="219" mass="23919">MAPTKLPRQTPRTEDDASEAETAKDGTGSLEEQSTSTSTIDTLVEEMVQSHVADLREEIEALERQIEEVDDFARISLNERKVKQNETSLSEFSDSLTAFAETAFHNLNVLENRLDTQALLLAAIVESLDDVDLEEVRRYQHGNRVLSSTPEERLAGAIDTAADTESIESIEGIGPTYAERLAAAGIDSATALADADPKEVASIAEVSPEQATEWTDRAR</sequence>
<dbReference type="RefSeq" id="WP_089825255.1">
    <property type="nucleotide sequence ID" value="NZ_FODV01000007.1"/>
</dbReference>
<dbReference type="Pfam" id="PF14520">
    <property type="entry name" value="HHH_5"/>
    <property type="match status" value="1"/>
</dbReference>
<feature type="compositionally biased region" description="Polar residues" evidence="2">
    <location>
        <begin position="30"/>
        <end position="40"/>
    </location>
</feature>
<dbReference type="AlphaFoldDB" id="A0A1H8TIV3"/>
<accession>A0A1H8TIV3</accession>
<evidence type="ECO:0000256" key="2">
    <source>
        <dbReference type="SAM" id="MobiDB-lite"/>
    </source>
</evidence>
<dbReference type="OrthoDB" id="202878at2157"/>
<dbReference type="Gene3D" id="1.10.150.20">
    <property type="entry name" value="5' to 3' exonuclease, C-terminal subdomain"/>
    <property type="match status" value="1"/>
</dbReference>
<keyword evidence="1" id="KW-0175">Coiled coil</keyword>
<dbReference type="InterPro" id="IPR010995">
    <property type="entry name" value="DNA_repair_Rad51/TF_NusA_a-hlx"/>
</dbReference>
<evidence type="ECO:0000313" key="3">
    <source>
        <dbReference type="EMBL" id="SEO90807.1"/>
    </source>
</evidence>
<feature type="coiled-coil region" evidence="1">
    <location>
        <begin position="45"/>
        <end position="72"/>
    </location>
</feature>
<reference evidence="4" key="1">
    <citation type="submission" date="2016-10" db="EMBL/GenBank/DDBJ databases">
        <authorList>
            <person name="Varghese N."/>
            <person name="Submissions S."/>
        </authorList>
    </citation>
    <scope>NUCLEOTIDE SEQUENCE [LARGE SCALE GENOMIC DNA]</scope>
    <source>
        <strain evidence="4">CGMCC 1.10121</strain>
    </source>
</reference>
<protein>
    <submittedName>
        <fullName evidence="3">Helix-hairpin-helix domain-containing protein</fullName>
    </submittedName>
</protein>
<dbReference type="Proteomes" id="UP000199126">
    <property type="component" value="Unassembled WGS sequence"/>
</dbReference>
<evidence type="ECO:0000313" key="4">
    <source>
        <dbReference type="Proteomes" id="UP000199126"/>
    </source>
</evidence>
<dbReference type="EMBL" id="FODV01000007">
    <property type="protein sequence ID" value="SEO90807.1"/>
    <property type="molecule type" value="Genomic_DNA"/>
</dbReference>
<proteinExistence type="predicted"/>
<evidence type="ECO:0000256" key="1">
    <source>
        <dbReference type="SAM" id="Coils"/>
    </source>
</evidence>
<gene>
    <name evidence="3" type="ORF">SAMN04487948_10788</name>
</gene>
<dbReference type="SUPFAM" id="SSF47794">
    <property type="entry name" value="Rad51 N-terminal domain-like"/>
    <property type="match status" value="1"/>
</dbReference>
<keyword evidence="4" id="KW-1185">Reference proteome</keyword>